<dbReference type="PROSITE" id="PS51325">
    <property type="entry name" value="ALPHA_BOX"/>
    <property type="match status" value="1"/>
</dbReference>
<dbReference type="GO" id="GO:0045895">
    <property type="term" value="P:positive regulation of mating-type specific transcription, DNA-templated"/>
    <property type="evidence" value="ECO:0007669"/>
    <property type="project" value="InterPro"/>
</dbReference>
<organism evidence="7 8">
    <name type="scientific">Fusarium anthophilum</name>
    <dbReference type="NCBI Taxonomy" id="48485"/>
    <lineage>
        <taxon>Eukaryota</taxon>
        <taxon>Fungi</taxon>
        <taxon>Dikarya</taxon>
        <taxon>Ascomycota</taxon>
        <taxon>Pezizomycotina</taxon>
        <taxon>Sordariomycetes</taxon>
        <taxon>Hypocreomycetidae</taxon>
        <taxon>Hypocreales</taxon>
        <taxon>Nectriaceae</taxon>
        <taxon>Fusarium</taxon>
        <taxon>Fusarium fujikuroi species complex</taxon>
    </lineage>
</organism>
<reference evidence="7 8" key="1">
    <citation type="journal article" date="2020" name="BMC Genomics">
        <title>Correction to: Identification and distribution of gene clusters required for synthesis of sphingolipid metabolism inhibitors in diverse species of the filamentous fungus Fusarium.</title>
        <authorList>
            <person name="Kim H.S."/>
            <person name="Lohmar J.M."/>
            <person name="Busman M."/>
            <person name="Brown D.W."/>
            <person name="Naumann T.A."/>
            <person name="Divon H.H."/>
            <person name="Lysoe E."/>
            <person name="Uhlig S."/>
            <person name="Proctor R.H."/>
        </authorList>
    </citation>
    <scope>NUCLEOTIDE SEQUENCE [LARGE SCALE GENOMIC DNA]</scope>
    <source>
        <strain evidence="7 8">NRRL 25214</strain>
    </source>
</reference>
<dbReference type="InterPro" id="IPR006856">
    <property type="entry name" value="MATalpha_HMGbox"/>
</dbReference>
<keyword evidence="3 5" id="KW-0804">Transcription</keyword>
<keyword evidence="1 5" id="KW-0805">Transcription regulation</keyword>
<evidence type="ECO:0000256" key="3">
    <source>
        <dbReference type="ARBA" id="ARBA00023163"/>
    </source>
</evidence>
<keyword evidence="2 5" id="KW-0238">DNA-binding</keyword>
<dbReference type="AlphaFoldDB" id="A0A8H4ZXH0"/>
<evidence type="ECO:0000256" key="1">
    <source>
        <dbReference type="ARBA" id="ARBA00023015"/>
    </source>
</evidence>
<accession>A0A8H4ZXH0</accession>
<comment type="caution">
    <text evidence="7">The sequence shown here is derived from an EMBL/GenBank/DDBJ whole genome shotgun (WGS) entry which is preliminary data.</text>
</comment>
<dbReference type="EMBL" id="JABEVY010000027">
    <property type="protein sequence ID" value="KAF5254057.1"/>
    <property type="molecule type" value="Genomic_DNA"/>
</dbReference>
<gene>
    <name evidence="7" type="ORF">FANTH_1122</name>
</gene>
<protein>
    <recommendedName>
        <fullName evidence="6">Alpha box domain-containing protein</fullName>
    </recommendedName>
</protein>
<evidence type="ECO:0000313" key="7">
    <source>
        <dbReference type="EMBL" id="KAF5254057.1"/>
    </source>
</evidence>
<evidence type="ECO:0000256" key="2">
    <source>
        <dbReference type="ARBA" id="ARBA00023125"/>
    </source>
</evidence>
<evidence type="ECO:0000256" key="5">
    <source>
        <dbReference type="RuleBase" id="RU003516"/>
    </source>
</evidence>
<dbReference type="GO" id="GO:0005634">
    <property type="term" value="C:nucleus"/>
    <property type="evidence" value="ECO:0007669"/>
    <property type="project" value="UniProtKB-SubCell"/>
</dbReference>
<dbReference type="GO" id="GO:0008301">
    <property type="term" value="F:DNA binding, bending"/>
    <property type="evidence" value="ECO:0007669"/>
    <property type="project" value="InterPro"/>
</dbReference>
<name>A0A8H4ZXH0_9HYPO</name>
<evidence type="ECO:0000313" key="8">
    <source>
        <dbReference type="Proteomes" id="UP000573603"/>
    </source>
</evidence>
<feature type="domain" description="Alpha box" evidence="6">
    <location>
        <begin position="78"/>
        <end position="133"/>
    </location>
</feature>
<evidence type="ECO:0000259" key="6">
    <source>
        <dbReference type="PROSITE" id="PS51325"/>
    </source>
</evidence>
<evidence type="ECO:0000256" key="4">
    <source>
        <dbReference type="ARBA" id="ARBA00023242"/>
    </source>
</evidence>
<proteinExistence type="inferred from homology"/>
<comment type="subcellular location">
    <subcellularLocation>
        <location evidence="5">Nucleus</location>
    </subcellularLocation>
</comment>
<keyword evidence="4 5" id="KW-0539">Nucleus</keyword>
<sequence length="407" mass="46102">MELLINAAKDEQKVAALNDESKIAAMRAVSQTSPDRLAQALLSPYMLREMLDLFGHEFLPVFEDQLKPHGTMGTADSRAKRPLNAFMAFRTYYLKLFPDTQQKNASGFLTQLWGGDPHRNKWALIAKVYSFLRDQLGKGTVNLSAFLGIACPLMNMVEPSLYIEVLGWQKTASQGIMTFQQNTDIMKANLACRVNGQPTTEIDLLTSVLSAGYFTDFSQVLLMRMWACQNGIMTTSSATTGNIVATTQPLYDSVPTTAEKTSFINAVRESRNLAAQDLFGAEYDAALFGNRFVHSWEVQDLTSFQNVQISMADSPMENNTLYNFYIDQHYRPQVTEFDLYDVIDTSIIDISSAWSIDQYLHEKQSKMQQQCQSSDGLPRWLYIFGYDDEFSMRCNFAVSGWEWDDLK</sequence>
<keyword evidence="8" id="KW-1185">Reference proteome</keyword>
<dbReference type="Proteomes" id="UP000573603">
    <property type="component" value="Unassembled WGS sequence"/>
</dbReference>
<comment type="similarity">
    <text evidence="5">Belongs to the MATALPHA1 family.</text>
</comment>
<dbReference type="Pfam" id="PF04769">
    <property type="entry name" value="MATalpha_HMGbox"/>
    <property type="match status" value="1"/>
</dbReference>